<evidence type="ECO:0000313" key="3">
    <source>
        <dbReference type="EMBL" id="KAK3382504.1"/>
    </source>
</evidence>
<feature type="signal peptide" evidence="2">
    <location>
        <begin position="1"/>
        <end position="20"/>
    </location>
</feature>
<sequence length="171" mass="18344">MQHLWIFCLLPVSTFSKVKGFHARHPVVSVPEPICTGLVCLCSDHHPSSAERSSPRNPLTSRPSAGHLSTIPRVMWFHAASAATDWLAASHQSGRSQSRGHQGRGRGWQQPGSSWRGRTEASELRVTGQDAQGLVAPAQWHDRNTAQDGDGGPASITSSALLFATLGAQPP</sequence>
<keyword evidence="4" id="KW-1185">Reference proteome</keyword>
<accession>A0AAE0NJ64</accession>
<feature type="compositionally biased region" description="Polar residues" evidence="1">
    <location>
        <begin position="50"/>
        <end position="63"/>
    </location>
</feature>
<protein>
    <recommendedName>
        <fullName evidence="5">Secreted protein</fullName>
    </recommendedName>
</protein>
<dbReference type="EMBL" id="JAULSN010000001">
    <property type="protein sequence ID" value="KAK3382504.1"/>
    <property type="molecule type" value="Genomic_DNA"/>
</dbReference>
<feature type="region of interest" description="Disordered" evidence="1">
    <location>
        <begin position="88"/>
        <end position="127"/>
    </location>
</feature>
<comment type="caution">
    <text evidence="3">The sequence shown here is derived from an EMBL/GenBank/DDBJ whole genome shotgun (WGS) entry which is preliminary data.</text>
</comment>
<evidence type="ECO:0008006" key="5">
    <source>
        <dbReference type="Google" id="ProtNLM"/>
    </source>
</evidence>
<organism evidence="3 4">
    <name type="scientific">Lasiosphaeria ovina</name>
    <dbReference type="NCBI Taxonomy" id="92902"/>
    <lineage>
        <taxon>Eukaryota</taxon>
        <taxon>Fungi</taxon>
        <taxon>Dikarya</taxon>
        <taxon>Ascomycota</taxon>
        <taxon>Pezizomycotina</taxon>
        <taxon>Sordariomycetes</taxon>
        <taxon>Sordariomycetidae</taxon>
        <taxon>Sordariales</taxon>
        <taxon>Lasiosphaeriaceae</taxon>
        <taxon>Lasiosphaeria</taxon>
    </lineage>
</organism>
<feature type="region of interest" description="Disordered" evidence="1">
    <location>
        <begin position="137"/>
        <end position="156"/>
    </location>
</feature>
<reference evidence="3" key="2">
    <citation type="submission" date="2023-06" db="EMBL/GenBank/DDBJ databases">
        <authorList>
            <consortium name="Lawrence Berkeley National Laboratory"/>
            <person name="Haridas S."/>
            <person name="Hensen N."/>
            <person name="Bonometti L."/>
            <person name="Westerberg I."/>
            <person name="Brannstrom I.O."/>
            <person name="Guillou S."/>
            <person name="Cros-Aarteil S."/>
            <person name="Calhoun S."/>
            <person name="Kuo A."/>
            <person name="Mondo S."/>
            <person name="Pangilinan J."/>
            <person name="Riley R."/>
            <person name="Labutti K."/>
            <person name="Andreopoulos B."/>
            <person name="Lipzen A."/>
            <person name="Chen C."/>
            <person name="Yanf M."/>
            <person name="Daum C."/>
            <person name="Ng V."/>
            <person name="Clum A."/>
            <person name="Steindorff A."/>
            <person name="Ohm R."/>
            <person name="Martin F."/>
            <person name="Silar P."/>
            <person name="Natvig D."/>
            <person name="Lalanne C."/>
            <person name="Gautier V."/>
            <person name="Ament-Velasquez S.L."/>
            <person name="Kruys A."/>
            <person name="Hutchinson M.I."/>
            <person name="Powell A.J."/>
            <person name="Barry K."/>
            <person name="Miller A.N."/>
            <person name="Grigoriev I.V."/>
            <person name="Debuchy R."/>
            <person name="Gladieux P."/>
            <person name="Thoren M.H."/>
            <person name="Johannesson H."/>
        </authorList>
    </citation>
    <scope>NUCLEOTIDE SEQUENCE</scope>
    <source>
        <strain evidence="3">CBS 958.72</strain>
    </source>
</reference>
<dbReference type="AlphaFoldDB" id="A0AAE0NJ64"/>
<evidence type="ECO:0000313" key="4">
    <source>
        <dbReference type="Proteomes" id="UP001287356"/>
    </source>
</evidence>
<proteinExistence type="predicted"/>
<evidence type="ECO:0000256" key="1">
    <source>
        <dbReference type="SAM" id="MobiDB-lite"/>
    </source>
</evidence>
<reference evidence="3" key="1">
    <citation type="journal article" date="2023" name="Mol. Phylogenet. Evol.">
        <title>Genome-scale phylogeny and comparative genomics of the fungal order Sordariales.</title>
        <authorList>
            <person name="Hensen N."/>
            <person name="Bonometti L."/>
            <person name="Westerberg I."/>
            <person name="Brannstrom I.O."/>
            <person name="Guillou S."/>
            <person name="Cros-Aarteil S."/>
            <person name="Calhoun S."/>
            <person name="Haridas S."/>
            <person name="Kuo A."/>
            <person name="Mondo S."/>
            <person name="Pangilinan J."/>
            <person name="Riley R."/>
            <person name="LaButti K."/>
            <person name="Andreopoulos B."/>
            <person name="Lipzen A."/>
            <person name="Chen C."/>
            <person name="Yan M."/>
            <person name="Daum C."/>
            <person name="Ng V."/>
            <person name="Clum A."/>
            <person name="Steindorff A."/>
            <person name="Ohm R.A."/>
            <person name="Martin F."/>
            <person name="Silar P."/>
            <person name="Natvig D.O."/>
            <person name="Lalanne C."/>
            <person name="Gautier V."/>
            <person name="Ament-Velasquez S.L."/>
            <person name="Kruys A."/>
            <person name="Hutchinson M.I."/>
            <person name="Powell A.J."/>
            <person name="Barry K."/>
            <person name="Miller A.N."/>
            <person name="Grigoriev I.V."/>
            <person name="Debuchy R."/>
            <person name="Gladieux P."/>
            <person name="Hiltunen Thoren M."/>
            <person name="Johannesson H."/>
        </authorList>
    </citation>
    <scope>NUCLEOTIDE SEQUENCE</scope>
    <source>
        <strain evidence="3">CBS 958.72</strain>
    </source>
</reference>
<feature type="region of interest" description="Disordered" evidence="1">
    <location>
        <begin position="47"/>
        <end position="66"/>
    </location>
</feature>
<gene>
    <name evidence="3" type="ORF">B0T24DRAFT_587253</name>
</gene>
<evidence type="ECO:0000256" key="2">
    <source>
        <dbReference type="SAM" id="SignalP"/>
    </source>
</evidence>
<name>A0AAE0NJ64_9PEZI</name>
<feature type="compositionally biased region" description="Low complexity" evidence="1">
    <location>
        <begin position="88"/>
        <end position="100"/>
    </location>
</feature>
<dbReference type="Proteomes" id="UP001287356">
    <property type="component" value="Unassembled WGS sequence"/>
</dbReference>
<keyword evidence="2" id="KW-0732">Signal</keyword>
<feature type="chain" id="PRO_5042187909" description="Secreted protein" evidence="2">
    <location>
        <begin position="21"/>
        <end position="171"/>
    </location>
</feature>